<evidence type="ECO:0000313" key="4">
    <source>
        <dbReference type="Proteomes" id="UP000253303"/>
    </source>
</evidence>
<keyword evidence="1" id="KW-0472">Membrane</keyword>
<name>A0A366LMF0_9ACTN</name>
<keyword evidence="1" id="KW-1133">Transmembrane helix</keyword>
<keyword evidence="1" id="KW-0812">Transmembrane</keyword>
<dbReference type="Proteomes" id="UP000253303">
    <property type="component" value="Unassembled WGS sequence"/>
</dbReference>
<comment type="caution">
    <text evidence="3">The sequence shown here is derived from an EMBL/GenBank/DDBJ whole genome shotgun (WGS) entry which is preliminary data.</text>
</comment>
<feature type="domain" description="SHOCT" evidence="2">
    <location>
        <begin position="57"/>
        <end position="80"/>
    </location>
</feature>
<gene>
    <name evidence="3" type="ORF">DP939_41005</name>
</gene>
<accession>A0A366LMF0</accession>
<reference evidence="3 4" key="1">
    <citation type="submission" date="2018-06" db="EMBL/GenBank/DDBJ databases">
        <title>Sphaerisporangium craniellae sp. nov., isolated from a marine sponge in the South China Sea.</title>
        <authorList>
            <person name="Li L."/>
        </authorList>
    </citation>
    <scope>NUCLEOTIDE SEQUENCE [LARGE SCALE GENOMIC DNA]</scope>
    <source>
        <strain evidence="3 4">LHW63015</strain>
    </source>
</reference>
<dbReference type="RefSeq" id="WP_113986239.1">
    <property type="nucleotide sequence ID" value="NZ_QMEY01000034.1"/>
</dbReference>
<dbReference type="AlphaFoldDB" id="A0A366LMF0"/>
<dbReference type="InterPro" id="IPR018649">
    <property type="entry name" value="SHOCT"/>
</dbReference>
<protein>
    <submittedName>
        <fullName evidence="3">SHOCT domain-containing protein</fullName>
    </submittedName>
</protein>
<evidence type="ECO:0000259" key="2">
    <source>
        <dbReference type="Pfam" id="PF09851"/>
    </source>
</evidence>
<organism evidence="3 4">
    <name type="scientific">Spongiactinospora rosea</name>
    <dbReference type="NCBI Taxonomy" id="2248750"/>
    <lineage>
        <taxon>Bacteria</taxon>
        <taxon>Bacillati</taxon>
        <taxon>Actinomycetota</taxon>
        <taxon>Actinomycetes</taxon>
        <taxon>Streptosporangiales</taxon>
        <taxon>Streptosporangiaceae</taxon>
        <taxon>Spongiactinospora</taxon>
    </lineage>
</organism>
<evidence type="ECO:0000313" key="3">
    <source>
        <dbReference type="EMBL" id="RBQ14342.1"/>
    </source>
</evidence>
<dbReference type="EMBL" id="QMEY01000034">
    <property type="protein sequence ID" value="RBQ14342.1"/>
    <property type="molecule type" value="Genomic_DNA"/>
</dbReference>
<feature type="transmembrane region" description="Helical" evidence="1">
    <location>
        <begin position="12"/>
        <end position="34"/>
    </location>
</feature>
<sequence length="87" mass="9675">MNVLAVAHWGGGGFWPIIPVFWLIFWIAAVTLFIKARKKGWKPPFASPAPASPTESAERLLAERFARGEMTDDEYLQRVSVLKTGSS</sequence>
<dbReference type="Pfam" id="PF09851">
    <property type="entry name" value="SHOCT"/>
    <property type="match status" value="1"/>
</dbReference>
<proteinExistence type="predicted"/>
<evidence type="ECO:0000256" key="1">
    <source>
        <dbReference type="SAM" id="Phobius"/>
    </source>
</evidence>
<keyword evidence="4" id="KW-1185">Reference proteome</keyword>
<dbReference type="OrthoDB" id="3748887at2"/>